<dbReference type="Proteomes" id="UP000886523">
    <property type="component" value="Unassembled WGS sequence"/>
</dbReference>
<accession>A0A9P6B234</accession>
<evidence type="ECO:0000313" key="3">
    <source>
        <dbReference type="Proteomes" id="UP000886523"/>
    </source>
</evidence>
<dbReference type="EMBL" id="MU128944">
    <property type="protein sequence ID" value="KAF9515997.1"/>
    <property type="molecule type" value="Genomic_DNA"/>
</dbReference>
<dbReference type="AlphaFoldDB" id="A0A9P6B234"/>
<keyword evidence="3" id="KW-1185">Reference proteome</keyword>
<protein>
    <submittedName>
        <fullName evidence="2">Uncharacterized protein</fullName>
    </submittedName>
</protein>
<evidence type="ECO:0000256" key="1">
    <source>
        <dbReference type="SAM" id="MobiDB-lite"/>
    </source>
</evidence>
<gene>
    <name evidence="2" type="ORF">BS47DRAFT_1443710</name>
</gene>
<sequence length="183" mass="20243">MARAVKELSQKKKAAGLKAGGRISPWSSSAEAIRGPSGGPRTKQFPVPGLELMPPRLSRQDTVGRSGMPWNFKTRLKPRVIFFGDKNPFCSSDYCSNAAAVYCYYTEAPSPKFMDFWSPTGSYLAEIRERLRGKIRLTDQASHTARGGPMLQYLGEVTSPVRVASETLILLREVYPSAHSTRT</sequence>
<proteinExistence type="predicted"/>
<evidence type="ECO:0000313" key="2">
    <source>
        <dbReference type="EMBL" id="KAF9515997.1"/>
    </source>
</evidence>
<name>A0A9P6B234_9AGAM</name>
<comment type="caution">
    <text evidence="2">The sequence shown here is derived from an EMBL/GenBank/DDBJ whole genome shotgun (WGS) entry which is preliminary data.</text>
</comment>
<feature type="region of interest" description="Disordered" evidence="1">
    <location>
        <begin position="19"/>
        <end position="64"/>
    </location>
</feature>
<organism evidence="2 3">
    <name type="scientific">Hydnum rufescens UP504</name>
    <dbReference type="NCBI Taxonomy" id="1448309"/>
    <lineage>
        <taxon>Eukaryota</taxon>
        <taxon>Fungi</taxon>
        <taxon>Dikarya</taxon>
        <taxon>Basidiomycota</taxon>
        <taxon>Agaricomycotina</taxon>
        <taxon>Agaricomycetes</taxon>
        <taxon>Cantharellales</taxon>
        <taxon>Hydnaceae</taxon>
        <taxon>Hydnum</taxon>
    </lineage>
</organism>
<reference evidence="2" key="1">
    <citation type="journal article" date="2020" name="Nat. Commun.">
        <title>Large-scale genome sequencing of mycorrhizal fungi provides insights into the early evolution of symbiotic traits.</title>
        <authorList>
            <person name="Miyauchi S."/>
            <person name="Kiss E."/>
            <person name="Kuo A."/>
            <person name="Drula E."/>
            <person name="Kohler A."/>
            <person name="Sanchez-Garcia M."/>
            <person name="Morin E."/>
            <person name="Andreopoulos B."/>
            <person name="Barry K.W."/>
            <person name="Bonito G."/>
            <person name="Buee M."/>
            <person name="Carver A."/>
            <person name="Chen C."/>
            <person name="Cichocki N."/>
            <person name="Clum A."/>
            <person name="Culley D."/>
            <person name="Crous P.W."/>
            <person name="Fauchery L."/>
            <person name="Girlanda M."/>
            <person name="Hayes R.D."/>
            <person name="Keri Z."/>
            <person name="LaButti K."/>
            <person name="Lipzen A."/>
            <person name="Lombard V."/>
            <person name="Magnuson J."/>
            <person name="Maillard F."/>
            <person name="Murat C."/>
            <person name="Nolan M."/>
            <person name="Ohm R.A."/>
            <person name="Pangilinan J."/>
            <person name="Pereira M.F."/>
            <person name="Perotto S."/>
            <person name="Peter M."/>
            <person name="Pfister S."/>
            <person name="Riley R."/>
            <person name="Sitrit Y."/>
            <person name="Stielow J.B."/>
            <person name="Szollosi G."/>
            <person name="Zifcakova L."/>
            <person name="Stursova M."/>
            <person name="Spatafora J.W."/>
            <person name="Tedersoo L."/>
            <person name="Vaario L.M."/>
            <person name="Yamada A."/>
            <person name="Yan M."/>
            <person name="Wang P."/>
            <person name="Xu J."/>
            <person name="Bruns T."/>
            <person name="Baldrian P."/>
            <person name="Vilgalys R."/>
            <person name="Dunand C."/>
            <person name="Henrissat B."/>
            <person name="Grigoriev I.V."/>
            <person name="Hibbett D."/>
            <person name="Nagy L.G."/>
            <person name="Martin F.M."/>
        </authorList>
    </citation>
    <scope>NUCLEOTIDE SEQUENCE</scope>
    <source>
        <strain evidence="2">UP504</strain>
    </source>
</reference>